<keyword evidence="5 11" id="KW-0597">Phosphoprotein</keyword>
<comment type="function">
    <text evidence="9">May play the central regulatory role in sporulation. It may be an element of the effector pathway responsible for the activation of sporulation genes in response to nutritional stress. Spo0A may act in concert with spo0H (a sigma factor) to control the expression of some genes that are critical to the sporulation process.</text>
</comment>
<dbReference type="OrthoDB" id="9790669at2"/>
<dbReference type="Pfam" id="PF00512">
    <property type="entry name" value="HisKA"/>
    <property type="match status" value="1"/>
</dbReference>
<dbReference type="SUPFAM" id="SSF52172">
    <property type="entry name" value="CheY-like"/>
    <property type="match status" value="1"/>
</dbReference>
<dbReference type="Pfam" id="PF02518">
    <property type="entry name" value="HATPase_c"/>
    <property type="match status" value="1"/>
</dbReference>
<evidence type="ECO:0000259" key="13">
    <source>
        <dbReference type="PROSITE" id="PS50109"/>
    </source>
</evidence>
<dbReference type="EC" id="2.7.13.3" evidence="3"/>
<feature type="domain" description="Histidine kinase" evidence="13">
    <location>
        <begin position="191"/>
        <end position="414"/>
    </location>
</feature>
<reference evidence="15 16" key="1">
    <citation type="submission" date="2016-11" db="EMBL/GenBank/DDBJ databases">
        <authorList>
            <person name="Jaros S."/>
            <person name="Januszkiewicz K."/>
            <person name="Wedrychowicz H."/>
        </authorList>
    </citation>
    <scope>NUCLEOTIDE SEQUENCE [LARGE SCALE GENOMIC DNA]</scope>
    <source>
        <strain evidence="15 16">DSM 15480</strain>
    </source>
</reference>
<evidence type="ECO:0000256" key="1">
    <source>
        <dbReference type="ARBA" id="ARBA00000085"/>
    </source>
</evidence>
<dbReference type="SMART" id="SM00448">
    <property type="entry name" value="REC"/>
    <property type="match status" value="1"/>
</dbReference>
<dbReference type="STRING" id="1121950.SAMN02745243_01550"/>
<dbReference type="InterPro" id="IPR004358">
    <property type="entry name" value="Sig_transdc_His_kin-like_C"/>
</dbReference>
<evidence type="ECO:0000256" key="7">
    <source>
        <dbReference type="ARBA" id="ARBA00022777"/>
    </source>
</evidence>
<dbReference type="Gene3D" id="3.30.450.20">
    <property type="entry name" value="PAS domain"/>
    <property type="match status" value="1"/>
</dbReference>
<feature type="modified residue" description="4-aspartylphosphate" evidence="11">
    <location>
        <position position="496"/>
    </location>
</feature>
<dbReference type="EMBL" id="FQZY01000019">
    <property type="protein sequence ID" value="SHJ85075.1"/>
    <property type="molecule type" value="Genomic_DNA"/>
</dbReference>
<dbReference type="InterPro" id="IPR005467">
    <property type="entry name" value="His_kinase_dom"/>
</dbReference>
<protein>
    <recommendedName>
        <fullName evidence="10">Circadian input-output histidine kinase CikA</fullName>
        <ecNumber evidence="3">2.7.13.3</ecNumber>
    </recommendedName>
    <alternativeName>
        <fullName evidence="4">Stage 0 sporulation protein A homolog</fullName>
    </alternativeName>
</protein>
<evidence type="ECO:0000313" key="15">
    <source>
        <dbReference type="EMBL" id="SHJ85075.1"/>
    </source>
</evidence>
<dbReference type="InterPro" id="IPR001789">
    <property type="entry name" value="Sig_transdc_resp-reg_receiver"/>
</dbReference>
<dbReference type="InterPro" id="IPR036097">
    <property type="entry name" value="HisK_dim/P_sf"/>
</dbReference>
<dbReference type="Gene3D" id="1.10.287.130">
    <property type="match status" value="1"/>
</dbReference>
<evidence type="ECO:0000256" key="10">
    <source>
        <dbReference type="ARBA" id="ARBA00074306"/>
    </source>
</evidence>
<keyword evidence="12" id="KW-1133">Transmembrane helix</keyword>
<comment type="similarity">
    <text evidence="2">In the N-terminal section; belongs to the phytochrome family.</text>
</comment>
<dbReference type="Pfam" id="PF00072">
    <property type="entry name" value="Response_reg"/>
    <property type="match status" value="1"/>
</dbReference>
<keyword evidence="6" id="KW-0808">Transferase</keyword>
<dbReference type="PRINTS" id="PR00344">
    <property type="entry name" value="BCTRLSENSOR"/>
</dbReference>
<comment type="catalytic activity">
    <reaction evidence="1">
        <text>ATP + protein L-histidine = ADP + protein N-phospho-L-histidine.</text>
        <dbReference type="EC" id="2.7.13.3"/>
    </reaction>
</comment>
<evidence type="ECO:0000256" key="2">
    <source>
        <dbReference type="ARBA" id="ARBA00006402"/>
    </source>
</evidence>
<dbReference type="CDD" id="cd17546">
    <property type="entry name" value="REC_hyHK_CKI1_RcsC-like"/>
    <property type="match status" value="1"/>
</dbReference>
<dbReference type="PROSITE" id="PS50109">
    <property type="entry name" value="HIS_KIN"/>
    <property type="match status" value="1"/>
</dbReference>
<dbReference type="PANTHER" id="PTHR43047">
    <property type="entry name" value="TWO-COMPONENT HISTIDINE PROTEIN KINASE"/>
    <property type="match status" value="1"/>
</dbReference>
<feature type="transmembrane region" description="Helical" evidence="12">
    <location>
        <begin position="12"/>
        <end position="29"/>
    </location>
</feature>
<accession>A0A1M6MNI9</accession>
<evidence type="ECO:0000256" key="9">
    <source>
        <dbReference type="ARBA" id="ARBA00024867"/>
    </source>
</evidence>
<dbReference type="InterPro" id="IPR036890">
    <property type="entry name" value="HATPase_C_sf"/>
</dbReference>
<dbReference type="InterPro" id="IPR011006">
    <property type="entry name" value="CheY-like_superfamily"/>
</dbReference>
<feature type="domain" description="Response regulatory" evidence="14">
    <location>
        <begin position="444"/>
        <end position="565"/>
    </location>
</feature>
<keyword evidence="12" id="KW-0812">Transmembrane</keyword>
<dbReference type="Gene3D" id="3.30.565.10">
    <property type="entry name" value="Histidine kinase-like ATPase, C-terminal domain"/>
    <property type="match status" value="1"/>
</dbReference>
<organism evidence="15 16">
    <name type="scientific">Hespellia stercorisuis DSM 15480</name>
    <dbReference type="NCBI Taxonomy" id="1121950"/>
    <lineage>
        <taxon>Bacteria</taxon>
        <taxon>Bacillati</taxon>
        <taxon>Bacillota</taxon>
        <taxon>Clostridia</taxon>
        <taxon>Lachnospirales</taxon>
        <taxon>Lachnospiraceae</taxon>
        <taxon>Hespellia</taxon>
    </lineage>
</organism>
<evidence type="ECO:0000256" key="6">
    <source>
        <dbReference type="ARBA" id="ARBA00022679"/>
    </source>
</evidence>
<dbReference type="InterPro" id="IPR003594">
    <property type="entry name" value="HATPase_dom"/>
</dbReference>
<dbReference type="CDD" id="cd00082">
    <property type="entry name" value="HisKA"/>
    <property type="match status" value="1"/>
</dbReference>
<dbReference type="PANTHER" id="PTHR43047:SF64">
    <property type="entry name" value="HISTIDINE KINASE CONTAINING CHEY-HOMOLOGOUS RECEIVER DOMAIN AND PAS DOMAIN-RELATED"/>
    <property type="match status" value="1"/>
</dbReference>
<keyword evidence="16" id="KW-1185">Reference proteome</keyword>
<dbReference type="AlphaFoldDB" id="A0A1M6MNI9"/>
<name>A0A1M6MNI9_9FIRM</name>
<dbReference type="PROSITE" id="PS50110">
    <property type="entry name" value="RESPONSE_REGULATORY"/>
    <property type="match status" value="1"/>
</dbReference>
<keyword evidence="8" id="KW-0902">Two-component regulatory system</keyword>
<dbReference type="Proteomes" id="UP000184301">
    <property type="component" value="Unassembled WGS sequence"/>
</dbReference>
<evidence type="ECO:0000259" key="14">
    <source>
        <dbReference type="PROSITE" id="PS50110"/>
    </source>
</evidence>
<dbReference type="SUPFAM" id="SSF47384">
    <property type="entry name" value="Homodimeric domain of signal transducing histidine kinase"/>
    <property type="match status" value="1"/>
</dbReference>
<dbReference type="SMART" id="SM00387">
    <property type="entry name" value="HATPase_c"/>
    <property type="match status" value="1"/>
</dbReference>
<sequence length="570" mass="64444">MEKLLQSLESHAGIIVMVLLAVLALEVLIQLRNQKNRNRQTQKKLLGDIRQFYDEISKYGDEIFLLVRAKDYCVVYISENVEHILGIRPSDVADDFHVLEKTVSRKGVRQFVRQLEKWDRKSPFETEIEYRHLECDEIRWGDISVALTEDGQNYLCTMRDVTKEHKKLIHMEEEVLKAHQLDQSKTTFLSKMSHEIRTPMNGMLGMISLAKINIDKADEAKEYLEKAEGLSRFLLSIINDVLDMSRIESGKIELASERVDLFALGEKLKNMFQVTVEEKGVRFVLEMQDFTVRYVIGDELRISQVLTNFLSNSSKFTSAGGQITMTFRQMHIIDDKLNVMMRVRDTGKGMSSEFMNRIFNPFEQEDSTVAKKYGGSGLGMAIADNLVSLMGGQITVDSELGRGTDFSVFLELPIAEGEQMLPGAEEIETETEDDGDSFSLEGLRMLLAEDNKINALIAEKLLESQGACVELAVNGLEAVKLFSEHEAGYYQVILMDIQMPEMNGWEATRTIRAMSRPDAGTIPILALSADAFVEDKRRSAAMGMNGHVSKPIDFGELKQAIRDAMAENVF</sequence>
<evidence type="ECO:0000256" key="12">
    <source>
        <dbReference type="SAM" id="Phobius"/>
    </source>
</evidence>
<evidence type="ECO:0000256" key="4">
    <source>
        <dbReference type="ARBA" id="ARBA00018672"/>
    </source>
</evidence>
<keyword evidence="12" id="KW-0472">Membrane</keyword>
<dbReference type="SMART" id="SM00388">
    <property type="entry name" value="HisKA"/>
    <property type="match status" value="1"/>
</dbReference>
<evidence type="ECO:0000256" key="8">
    <source>
        <dbReference type="ARBA" id="ARBA00023012"/>
    </source>
</evidence>
<evidence type="ECO:0000256" key="3">
    <source>
        <dbReference type="ARBA" id="ARBA00012438"/>
    </source>
</evidence>
<dbReference type="Gene3D" id="3.40.50.2300">
    <property type="match status" value="1"/>
</dbReference>
<evidence type="ECO:0000256" key="5">
    <source>
        <dbReference type="ARBA" id="ARBA00022553"/>
    </source>
</evidence>
<gene>
    <name evidence="15" type="ORF">SAMN02745243_01550</name>
</gene>
<dbReference type="FunFam" id="3.30.565.10:FF:000010">
    <property type="entry name" value="Sensor histidine kinase RcsC"/>
    <property type="match status" value="1"/>
</dbReference>
<dbReference type="GO" id="GO:0000155">
    <property type="term" value="F:phosphorelay sensor kinase activity"/>
    <property type="evidence" value="ECO:0007669"/>
    <property type="project" value="InterPro"/>
</dbReference>
<dbReference type="RefSeq" id="WP_073107954.1">
    <property type="nucleotide sequence ID" value="NZ_FQZY01000019.1"/>
</dbReference>
<evidence type="ECO:0000256" key="11">
    <source>
        <dbReference type="PROSITE-ProRule" id="PRU00169"/>
    </source>
</evidence>
<dbReference type="SUPFAM" id="SSF55874">
    <property type="entry name" value="ATPase domain of HSP90 chaperone/DNA topoisomerase II/histidine kinase"/>
    <property type="match status" value="1"/>
</dbReference>
<evidence type="ECO:0000313" key="16">
    <source>
        <dbReference type="Proteomes" id="UP000184301"/>
    </source>
</evidence>
<dbReference type="InterPro" id="IPR003661">
    <property type="entry name" value="HisK_dim/P_dom"/>
</dbReference>
<proteinExistence type="inferred from homology"/>
<keyword evidence="7 15" id="KW-0418">Kinase</keyword>